<feature type="transmembrane region" description="Helical" evidence="9">
    <location>
        <begin position="1395"/>
        <end position="1422"/>
    </location>
</feature>
<dbReference type="Proteomes" id="UP000663866">
    <property type="component" value="Unassembled WGS sequence"/>
</dbReference>
<dbReference type="InterPro" id="IPR000742">
    <property type="entry name" value="EGF"/>
</dbReference>
<comment type="caution">
    <text evidence="12">The sequence shown here is derived from an EMBL/GenBank/DDBJ whole genome shotgun (WGS) entry which is preliminary data.</text>
</comment>
<comment type="subcellular location">
    <subcellularLocation>
        <location evidence="1">Membrane</location>
        <topology evidence="1">Single-pass membrane protein</topology>
    </subcellularLocation>
</comment>
<dbReference type="CDD" id="cd00112">
    <property type="entry name" value="LDLa"/>
    <property type="match status" value="1"/>
</dbReference>
<dbReference type="SUPFAM" id="SSF57424">
    <property type="entry name" value="LDL receptor-like module"/>
    <property type="match status" value="2"/>
</dbReference>
<dbReference type="SUPFAM" id="SSF81321">
    <property type="entry name" value="Family A G protein-coupled receptor-like"/>
    <property type="match status" value="1"/>
</dbReference>
<dbReference type="Pfam" id="PF00001">
    <property type="entry name" value="7tm_1"/>
    <property type="match status" value="1"/>
</dbReference>
<keyword evidence="3" id="KW-0677">Repeat</keyword>
<evidence type="ECO:0000259" key="10">
    <source>
        <dbReference type="PROSITE" id="PS50026"/>
    </source>
</evidence>
<protein>
    <submittedName>
        <fullName evidence="12">Uncharacterized protein</fullName>
    </submittedName>
</protein>
<dbReference type="PROSITE" id="PS50026">
    <property type="entry name" value="EGF_3"/>
    <property type="match status" value="2"/>
</dbReference>
<dbReference type="InterPro" id="IPR050685">
    <property type="entry name" value="LDLR"/>
</dbReference>
<keyword evidence="13" id="KW-1185">Reference proteome</keyword>
<comment type="caution">
    <text evidence="7">Lacks conserved residue(s) required for the propagation of feature annotation.</text>
</comment>
<dbReference type="Gene3D" id="1.20.1070.10">
    <property type="entry name" value="Rhodopsin 7-helix transmembrane proteins"/>
    <property type="match status" value="1"/>
</dbReference>
<feature type="disulfide bond" evidence="7">
    <location>
        <begin position="973"/>
        <end position="982"/>
    </location>
</feature>
<dbReference type="CDD" id="cd00637">
    <property type="entry name" value="7tm_classA_rhodopsin-like"/>
    <property type="match status" value="1"/>
</dbReference>
<dbReference type="GO" id="GO:0016192">
    <property type="term" value="P:vesicle-mediated transport"/>
    <property type="evidence" value="ECO:0007669"/>
    <property type="project" value="UniProtKB-ARBA"/>
</dbReference>
<evidence type="ECO:0000259" key="11">
    <source>
        <dbReference type="PROSITE" id="PS50262"/>
    </source>
</evidence>
<feature type="transmembrane region" description="Helical" evidence="9">
    <location>
        <begin position="1345"/>
        <end position="1363"/>
    </location>
</feature>
<dbReference type="GO" id="GO:0004930">
    <property type="term" value="F:G protein-coupled receptor activity"/>
    <property type="evidence" value="ECO:0007669"/>
    <property type="project" value="InterPro"/>
</dbReference>
<evidence type="ECO:0000256" key="1">
    <source>
        <dbReference type="ARBA" id="ARBA00004167"/>
    </source>
</evidence>
<dbReference type="SMART" id="SM00181">
    <property type="entry name" value="EGF"/>
    <property type="match status" value="4"/>
</dbReference>
<gene>
    <name evidence="12" type="ORF">OVN521_LOCUS3744</name>
</gene>
<name>A0A819BBF5_9BILA</name>
<dbReference type="EMBL" id="CAJOBG010000329">
    <property type="protein sequence ID" value="CAF3798736.1"/>
    <property type="molecule type" value="Genomic_DNA"/>
</dbReference>
<feature type="transmembrane region" description="Helical" evidence="9">
    <location>
        <begin position="1228"/>
        <end position="1249"/>
    </location>
</feature>
<feature type="domain" description="EGF-like" evidence="10">
    <location>
        <begin position="863"/>
        <end position="901"/>
    </location>
</feature>
<dbReference type="PRINTS" id="PR00261">
    <property type="entry name" value="LDLRECEPTOR"/>
</dbReference>
<dbReference type="GO" id="GO:0005886">
    <property type="term" value="C:plasma membrane"/>
    <property type="evidence" value="ECO:0007669"/>
    <property type="project" value="TreeGrafter"/>
</dbReference>
<dbReference type="Gene3D" id="2.10.25.10">
    <property type="entry name" value="Laminin"/>
    <property type="match status" value="1"/>
</dbReference>
<feature type="disulfide bond" evidence="8">
    <location>
        <begin position="372"/>
        <end position="384"/>
    </location>
</feature>
<feature type="disulfide bond" evidence="7">
    <location>
        <begin position="891"/>
        <end position="900"/>
    </location>
</feature>
<evidence type="ECO:0000256" key="3">
    <source>
        <dbReference type="ARBA" id="ARBA00022737"/>
    </source>
</evidence>
<organism evidence="12 13">
    <name type="scientific">Rotaria magnacalcarata</name>
    <dbReference type="NCBI Taxonomy" id="392030"/>
    <lineage>
        <taxon>Eukaryota</taxon>
        <taxon>Metazoa</taxon>
        <taxon>Spiralia</taxon>
        <taxon>Gnathifera</taxon>
        <taxon>Rotifera</taxon>
        <taxon>Eurotatoria</taxon>
        <taxon>Bdelloidea</taxon>
        <taxon>Philodinida</taxon>
        <taxon>Philodinidae</taxon>
        <taxon>Rotaria</taxon>
    </lineage>
</organism>
<accession>A0A819BBF5</accession>
<dbReference type="PROSITE" id="PS00022">
    <property type="entry name" value="EGF_1"/>
    <property type="match status" value="4"/>
</dbReference>
<keyword evidence="7" id="KW-0245">EGF-like domain</keyword>
<feature type="transmembrane region" description="Helical" evidence="9">
    <location>
        <begin position="1483"/>
        <end position="1504"/>
    </location>
</feature>
<dbReference type="PROSITE" id="PS50068">
    <property type="entry name" value="LDLRA_2"/>
    <property type="match status" value="2"/>
</dbReference>
<evidence type="ECO:0000256" key="4">
    <source>
        <dbReference type="ARBA" id="ARBA00022989"/>
    </source>
</evidence>
<feature type="disulfide bond" evidence="8">
    <location>
        <begin position="116"/>
        <end position="128"/>
    </location>
</feature>
<evidence type="ECO:0000256" key="6">
    <source>
        <dbReference type="ARBA" id="ARBA00023157"/>
    </source>
</evidence>
<sequence>MAERYEAFRQDKNNQNSNTSSLLFYNCPAVQRFGQYCQYYFGTSASSKKNFASAVTEWQKNIKSYPIDDSCYPHLNCMRGYNSFCLDWREVCDGKVDCWPKPVDEQDCHELEQNECGSGEYRCRNGQCIPEDNVADDLVAPDCLDWTDEVLQLDELDYNSICHNGYPSLGCYDAIHAHWTQVKRTHLYCYGEDSCRSKYTQMFHRNVLERAANLHINDDCWATMICLFYALSQIPLDDPALSYLFNITCKHICQESSTCMSRKQQFCPPLFEFPAQSIGWNDVHLFHSWNSSYDTIWAFDFVCCNEQLCDSETVTIQFAKITEPTKLLSCQKTHKLELKVTDPLTRSNQIESVRILFSKICAIGVHDVGYDCSQSNQFRCGKKCISKHRLVDGLRDCTSLTDELYNDTCSLKDRDRIKCTFTFLGKNDTKFVNLIWVNKINGGIPCVERKKKTPHFPTICDGYVEYEEIVDGEINTDETHCENLLCDNSYTRCDGIWNCRNGADEVRCPRLYCNGIDQHPCISPTDGQIKCLSISQAGDGVVDCLGGADERQLCRRSSVALIDYIVGSYHCLNNQSNGKQINQGSLITQTTKNKCIEVNQLCDNVLDCPLHDDESSIICKGISNAPFCDYQIIEFLFPLRILLCSLDDTLKLFMWGSNDKTVPHFSLANYSISPPYSPISPSIKTIISSNVSEESSLTFNSHRQATLVAFHCHSGIPVHLSRNESKLSPKEIEKRCLCPPSHYGAHCEYQNQRVVVTMRIGSIEWQIAFKFVVYLIDNANHIVQSYHQVDYVSNRDCGMKFSFHLLYAVRPKPVDRKYFIRIDVFETTTLRYRTSWLFELVHFYLPVYRLSIQLTVLNRSILIETRCPLKCHSKHGDCVKYVNTDKFFCRCHSGWSGPSCTEPYECTCSPDSICVGSWNKKPICVCPLRKFGSYCYLLNPLCEQTNAVKCQNNGQCVPRDLRINSNSDTICACSVDYRGKQCEILATKIHILFASLPSHSIPESILLHFITVNTHAPPPGITTTEKQWGPHQRTTVFKKVPFDQVFTTVNWVNPFHLLFAEFHNNMYLLTIQTTYVAWSQMKFSIEHKARCPSIRELLNSTIVAFLPIRRVKYYHIPCQQRLHLACFHDDEQFMCLCTYDRRANCFSFNHHLERVCQYDSYCHNGGQCFQDNATCPSIIICKCPKCYFGTQCHLSTKGFGLSLDVILGYRIRPYTAFKDQPLILKTSVIVTSIMLVVGLINGCLCTLTFKQKTLRKVGTGIYLLVASIVSVITMTMFTLKFCLLVLSQLKLINDRSILISQCISVDFLLKVFLQTGDWLYACVAMKRLFVVTKGTSFNQQTSQRVAKWIILLVGLFVIATSAHEPYHRALVTDEDEGRVWCIVRYPESYSKYLNIYTSVITIVHFIGPFAINIISVCGIIVLTARHRMNARKQLSFNSHLRNQLQLHKYLIISPVVLVLLGMPRLIIVFLVECMKSARDSVTSFLVAYFISFLPPTLTFAVFILPSQTYRNVFKTSMASLRKIFHRCLSVHK</sequence>
<evidence type="ECO:0000256" key="8">
    <source>
        <dbReference type="PROSITE-ProRule" id="PRU00124"/>
    </source>
</evidence>
<dbReference type="SMART" id="SM00192">
    <property type="entry name" value="LDLa"/>
    <property type="match status" value="6"/>
</dbReference>
<feature type="transmembrane region" description="Helical" evidence="9">
    <location>
        <begin position="1449"/>
        <end position="1471"/>
    </location>
</feature>
<evidence type="ECO:0000256" key="5">
    <source>
        <dbReference type="ARBA" id="ARBA00023136"/>
    </source>
</evidence>
<dbReference type="InterPro" id="IPR000276">
    <property type="entry name" value="GPCR_Rhodpsn"/>
</dbReference>
<evidence type="ECO:0000256" key="9">
    <source>
        <dbReference type="SAM" id="Phobius"/>
    </source>
</evidence>
<dbReference type="InterPro" id="IPR017452">
    <property type="entry name" value="GPCR_Rhodpsn_7TM"/>
</dbReference>
<dbReference type="Gene3D" id="4.10.400.10">
    <property type="entry name" value="Low-density Lipoprotein Receptor"/>
    <property type="match status" value="1"/>
</dbReference>
<reference evidence="12" key="1">
    <citation type="submission" date="2021-02" db="EMBL/GenBank/DDBJ databases">
        <authorList>
            <person name="Nowell W R."/>
        </authorList>
    </citation>
    <scope>NUCLEOTIDE SEQUENCE</scope>
</reference>
<feature type="transmembrane region" description="Helical" evidence="9">
    <location>
        <begin position="1298"/>
        <end position="1324"/>
    </location>
</feature>
<evidence type="ECO:0000256" key="7">
    <source>
        <dbReference type="PROSITE-ProRule" id="PRU00076"/>
    </source>
</evidence>
<dbReference type="SUPFAM" id="SSF57196">
    <property type="entry name" value="EGF/Laminin"/>
    <property type="match status" value="1"/>
</dbReference>
<feature type="domain" description="EGF-like" evidence="10">
    <location>
        <begin position="938"/>
        <end position="983"/>
    </location>
</feature>
<evidence type="ECO:0000313" key="13">
    <source>
        <dbReference type="Proteomes" id="UP000663866"/>
    </source>
</evidence>
<proteinExistence type="predicted"/>
<keyword evidence="4 9" id="KW-1133">Transmembrane helix</keyword>
<feature type="domain" description="G-protein coupled receptors family 1 profile" evidence="11">
    <location>
        <begin position="1240"/>
        <end position="1502"/>
    </location>
</feature>
<keyword evidence="2 9" id="KW-0812">Transmembrane</keyword>
<dbReference type="PROSITE" id="PS01186">
    <property type="entry name" value="EGF_2"/>
    <property type="match status" value="1"/>
</dbReference>
<feature type="transmembrane region" description="Helical" evidence="9">
    <location>
        <begin position="1261"/>
        <end position="1286"/>
    </location>
</feature>
<evidence type="ECO:0000313" key="12">
    <source>
        <dbReference type="EMBL" id="CAF3798736.1"/>
    </source>
</evidence>
<keyword evidence="6 7" id="KW-1015">Disulfide bond</keyword>
<dbReference type="PROSITE" id="PS50262">
    <property type="entry name" value="G_PROTEIN_RECEP_F1_2"/>
    <property type="match status" value="1"/>
</dbReference>
<dbReference type="InterPro" id="IPR002172">
    <property type="entry name" value="LDrepeatLR_classA_rpt"/>
</dbReference>
<dbReference type="InterPro" id="IPR036055">
    <property type="entry name" value="LDL_receptor-like_sf"/>
</dbReference>
<dbReference type="PANTHER" id="PTHR24270">
    <property type="entry name" value="LOW-DENSITY LIPOPROTEIN RECEPTOR-RELATED"/>
    <property type="match status" value="1"/>
</dbReference>
<keyword evidence="5 9" id="KW-0472">Membrane</keyword>
<evidence type="ECO:0000256" key="2">
    <source>
        <dbReference type="ARBA" id="ARBA00022692"/>
    </source>
</evidence>